<dbReference type="Gramene" id="mRNA:HanXRQr2_Chr02g0086491">
    <property type="protein sequence ID" value="CDS:HanXRQr2_Chr02g0086491.1"/>
    <property type="gene ID" value="HanXRQr2_Chr02g0086491"/>
</dbReference>
<reference evidence="1" key="3">
    <citation type="submission" date="2020-06" db="EMBL/GenBank/DDBJ databases">
        <title>Helianthus annuus Genome sequencing and assembly Release 2.</title>
        <authorList>
            <person name="Gouzy J."/>
            <person name="Langlade N."/>
            <person name="Munos S."/>
        </authorList>
    </citation>
    <scope>NUCLEOTIDE SEQUENCE</scope>
    <source>
        <tissue evidence="1">Leaves</tissue>
    </source>
</reference>
<dbReference type="InParanoid" id="A0A251VK14"/>
<evidence type="ECO:0000313" key="2">
    <source>
        <dbReference type="EMBL" id="OTG35649.1"/>
    </source>
</evidence>
<accession>A0A251VK14</accession>
<dbReference type="EMBL" id="CM007891">
    <property type="protein sequence ID" value="OTG35649.1"/>
    <property type="molecule type" value="Genomic_DNA"/>
</dbReference>
<dbReference type="Proteomes" id="UP000215914">
    <property type="component" value="Chromosome 2"/>
</dbReference>
<evidence type="ECO:0000313" key="3">
    <source>
        <dbReference type="Proteomes" id="UP000215914"/>
    </source>
</evidence>
<keyword evidence="3" id="KW-1185">Reference proteome</keyword>
<dbReference type="EMBL" id="MNCJ02000317">
    <property type="protein sequence ID" value="KAF5820237.1"/>
    <property type="molecule type" value="Genomic_DNA"/>
</dbReference>
<proteinExistence type="predicted"/>
<organism evidence="2 3">
    <name type="scientific">Helianthus annuus</name>
    <name type="common">Common sunflower</name>
    <dbReference type="NCBI Taxonomy" id="4232"/>
    <lineage>
        <taxon>Eukaryota</taxon>
        <taxon>Viridiplantae</taxon>
        <taxon>Streptophyta</taxon>
        <taxon>Embryophyta</taxon>
        <taxon>Tracheophyta</taxon>
        <taxon>Spermatophyta</taxon>
        <taxon>Magnoliopsida</taxon>
        <taxon>eudicotyledons</taxon>
        <taxon>Gunneridae</taxon>
        <taxon>Pentapetalae</taxon>
        <taxon>asterids</taxon>
        <taxon>campanulids</taxon>
        <taxon>Asterales</taxon>
        <taxon>Asteraceae</taxon>
        <taxon>Asteroideae</taxon>
        <taxon>Heliantheae alliance</taxon>
        <taxon>Heliantheae</taxon>
        <taxon>Helianthus</taxon>
    </lineage>
</organism>
<name>A0A251VK14_HELAN</name>
<dbReference type="AlphaFoldDB" id="A0A251VK14"/>
<gene>
    <name evidence="2" type="ORF">HannXRQ_Chr02g0059011</name>
    <name evidence="1" type="ORF">HanXRQr2_Chr02g0086491</name>
</gene>
<sequence>MACEKSIEIPNFLPFSTIIAPPLTHRPPFFPQLNPITFLHSSIAAMKRLDFRRFPSPLYSIITIHTRENRELERGRERWG</sequence>
<protein>
    <submittedName>
        <fullName evidence="2">Uncharacterized protein</fullName>
    </submittedName>
</protein>
<reference evidence="1 3" key="1">
    <citation type="journal article" date="2017" name="Nature">
        <title>The sunflower genome provides insights into oil metabolism, flowering and Asterid evolution.</title>
        <authorList>
            <person name="Badouin H."/>
            <person name="Gouzy J."/>
            <person name="Grassa C.J."/>
            <person name="Murat F."/>
            <person name="Staton S.E."/>
            <person name="Cottret L."/>
            <person name="Lelandais-Briere C."/>
            <person name="Owens G.L."/>
            <person name="Carrere S."/>
            <person name="Mayjonade B."/>
            <person name="Legrand L."/>
            <person name="Gill N."/>
            <person name="Kane N.C."/>
            <person name="Bowers J.E."/>
            <person name="Hubner S."/>
            <person name="Bellec A."/>
            <person name="Berard A."/>
            <person name="Berges H."/>
            <person name="Blanchet N."/>
            <person name="Boniface M.C."/>
            <person name="Brunel D."/>
            <person name="Catrice O."/>
            <person name="Chaidir N."/>
            <person name="Claudel C."/>
            <person name="Donnadieu C."/>
            <person name="Faraut T."/>
            <person name="Fievet G."/>
            <person name="Helmstetter N."/>
            <person name="King M."/>
            <person name="Knapp S.J."/>
            <person name="Lai Z."/>
            <person name="Le Paslier M.C."/>
            <person name="Lippi Y."/>
            <person name="Lorenzon L."/>
            <person name="Mandel J.R."/>
            <person name="Marage G."/>
            <person name="Marchand G."/>
            <person name="Marquand E."/>
            <person name="Bret-Mestries E."/>
            <person name="Morien E."/>
            <person name="Nambeesan S."/>
            <person name="Nguyen T."/>
            <person name="Pegot-Espagnet P."/>
            <person name="Pouilly N."/>
            <person name="Raftis F."/>
            <person name="Sallet E."/>
            <person name="Schiex T."/>
            <person name="Thomas J."/>
            <person name="Vandecasteele C."/>
            <person name="Vares D."/>
            <person name="Vear F."/>
            <person name="Vautrin S."/>
            <person name="Crespi M."/>
            <person name="Mangin B."/>
            <person name="Burke J.M."/>
            <person name="Salse J."/>
            <person name="Munos S."/>
            <person name="Vincourt P."/>
            <person name="Rieseberg L.H."/>
            <person name="Langlade N.B."/>
        </authorList>
    </citation>
    <scope>NUCLEOTIDE SEQUENCE [LARGE SCALE GENOMIC DNA]</scope>
    <source>
        <strain evidence="3">cv. SF193</strain>
        <tissue evidence="1">Leaves</tissue>
    </source>
</reference>
<reference evidence="2" key="2">
    <citation type="submission" date="2017-02" db="EMBL/GenBank/DDBJ databases">
        <title>Sunflower complete genome.</title>
        <authorList>
            <person name="Langlade N."/>
            <person name="Munos S."/>
        </authorList>
    </citation>
    <scope>NUCLEOTIDE SEQUENCE [LARGE SCALE GENOMIC DNA]</scope>
    <source>
        <tissue evidence="2">Leaves</tissue>
    </source>
</reference>
<evidence type="ECO:0000313" key="1">
    <source>
        <dbReference type="EMBL" id="KAF5820237.1"/>
    </source>
</evidence>